<dbReference type="PANTHER" id="PTHR12652">
    <property type="entry name" value="PEROXISOMAL BIOGENESIS FACTOR 11"/>
    <property type="match status" value="1"/>
</dbReference>
<keyword evidence="2" id="KW-0472">Membrane</keyword>
<sequence length="230" mass="26025">MSVDAINKYLQTTVGREKALRFIQYFARFYAFYLLRNGAPKEAIQRWGDLKTHIGNGRKFFRLLKQFEFAQAGVKALSIQDEVLRVTGALKQVGMFFYYTTEAVVLANAVNFYKVSKIKEVQKLGFKCWITALTMSVITSLYKFRNLSIRAAQLEKTFKSEKSTEQVQAEAKSLVAEKKGLQKQLLQDLVDMIIPSAGLNLLPVDEGIVGLAGMTTSWLAMTSQWKKLNA</sequence>
<organism evidence="5 6">
    <name type="scientific">Circinella minor</name>
    <dbReference type="NCBI Taxonomy" id="1195481"/>
    <lineage>
        <taxon>Eukaryota</taxon>
        <taxon>Fungi</taxon>
        <taxon>Fungi incertae sedis</taxon>
        <taxon>Mucoromycota</taxon>
        <taxon>Mucoromycotina</taxon>
        <taxon>Mucoromycetes</taxon>
        <taxon>Mucorales</taxon>
        <taxon>Lichtheimiaceae</taxon>
        <taxon>Circinella</taxon>
    </lineage>
</organism>
<gene>
    <name evidence="5" type="ORF">INT45_006456</name>
</gene>
<name>A0A8H7VU13_9FUNG</name>
<dbReference type="AlphaFoldDB" id="A0A8H7VU13"/>
<evidence type="ECO:0008006" key="7">
    <source>
        <dbReference type="Google" id="ProtNLM"/>
    </source>
</evidence>
<dbReference type="Proteomes" id="UP000646827">
    <property type="component" value="Unassembled WGS sequence"/>
</dbReference>
<evidence type="ECO:0000256" key="3">
    <source>
        <dbReference type="ARBA" id="ARBA00023140"/>
    </source>
</evidence>
<evidence type="ECO:0000256" key="2">
    <source>
        <dbReference type="ARBA" id="ARBA00023136"/>
    </source>
</evidence>
<keyword evidence="6" id="KW-1185">Reference proteome</keyword>
<dbReference type="GO" id="GO:0016559">
    <property type="term" value="P:peroxisome fission"/>
    <property type="evidence" value="ECO:0007669"/>
    <property type="project" value="InterPro"/>
</dbReference>
<keyword evidence="3" id="KW-0576">Peroxisome</keyword>
<evidence type="ECO:0000313" key="6">
    <source>
        <dbReference type="Proteomes" id="UP000646827"/>
    </source>
</evidence>
<comment type="caution">
    <text evidence="5">The sequence shown here is derived from an EMBL/GenBank/DDBJ whole genome shotgun (WGS) entry which is preliminary data.</text>
</comment>
<dbReference type="EMBL" id="JAEPRB010000011">
    <property type="protein sequence ID" value="KAG2227049.1"/>
    <property type="molecule type" value="Genomic_DNA"/>
</dbReference>
<dbReference type="OrthoDB" id="411017at2759"/>
<proteinExistence type="predicted"/>
<evidence type="ECO:0000313" key="5">
    <source>
        <dbReference type="EMBL" id="KAG2227049.1"/>
    </source>
</evidence>
<evidence type="ECO:0000256" key="1">
    <source>
        <dbReference type="ARBA" id="ARBA00022593"/>
    </source>
</evidence>
<dbReference type="InterPro" id="IPR008733">
    <property type="entry name" value="PEX11"/>
</dbReference>
<protein>
    <recommendedName>
        <fullName evidence="7">Peroxisomal biogenesis factor 11</fullName>
    </recommendedName>
</protein>
<comment type="subcellular location">
    <subcellularLocation>
        <location evidence="4">Peroxisome membrane</location>
    </subcellularLocation>
</comment>
<dbReference type="PANTHER" id="PTHR12652:SF50">
    <property type="entry name" value="PEROXIN 11"/>
    <property type="match status" value="1"/>
</dbReference>
<keyword evidence="1" id="KW-0962">Peroxisome biogenesis</keyword>
<reference evidence="5 6" key="1">
    <citation type="submission" date="2020-12" db="EMBL/GenBank/DDBJ databases">
        <title>Metabolic potential, ecology and presence of endohyphal bacteria is reflected in genomic diversity of Mucoromycotina.</title>
        <authorList>
            <person name="Muszewska A."/>
            <person name="Okrasinska A."/>
            <person name="Steczkiewicz K."/>
            <person name="Drgas O."/>
            <person name="Orlowska M."/>
            <person name="Perlinska-Lenart U."/>
            <person name="Aleksandrzak-Piekarczyk T."/>
            <person name="Szatraj K."/>
            <person name="Zielenkiewicz U."/>
            <person name="Pilsyk S."/>
            <person name="Malc E."/>
            <person name="Mieczkowski P."/>
            <person name="Kruszewska J.S."/>
            <person name="Biernat P."/>
            <person name="Pawlowska J."/>
        </authorList>
    </citation>
    <scope>NUCLEOTIDE SEQUENCE [LARGE SCALE GENOMIC DNA]</scope>
    <source>
        <strain evidence="5 6">CBS 142.35</strain>
    </source>
</reference>
<accession>A0A8H7VU13</accession>
<evidence type="ECO:0000256" key="4">
    <source>
        <dbReference type="ARBA" id="ARBA00046271"/>
    </source>
</evidence>
<dbReference type="Pfam" id="PF05648">
    <property type="entry name" value="PEX11"/>
    <property type="match status" value="1"/>
</dbReference>
<dbReference type="GO" id="GO:0005778">
    <property type="term" value="C:peroxisomal membrane"/>
    <property type="evidence" value="ECO:0007669"/>
    <property type="project" value="UniProtKB-SubCell"/>
</dbReference>